<organism evidence="4 5">
    <name type="scientific">Aphidius gifuensis</name>
    <name type="common">Parasitoid wasp</name>
    <dbReference type="NCBI Taxonomy" id="684658"/>
    <lineage>
        <taxon>Eukaryota</taxon>
        <taxon>Metazoa</taxon>
        <taxon>Ecdysozoa</taxon>
        <taxon>Arthropoda</taxon>
        <taxon>Hexapoda</taxon>
        <taxon>Insecta</taxon>
        <taxon>Pterygota</taxon>
        <taxon>Neoptera</taxon>
        <taxon>Endopterygota</taxon>
        <taxon>Hymenoptera</taxon>
        <taxon>Apocrita</taxon>
        <taxon>Ichneumonoidea</taxon>
        <taxon>Braconidae</taxon>
        <taxon>Aphidiinae</taxon>
        <taxon>Aphidius</taxon>
    </lineage>
</organism>
<dbReference type="CDD" id="cd01939">
    <property type="entry name" value="Ketohexokinase"/>
    <property type="match status" value="1"/>
</dbReference>
<dbReference type="InterPro" id="IPR029056">
    <property type="entry name" value="Ribokinase-like"/>
</dbReference>
<dbReference type="Proteomes" id="UP000639338">
    <property type="component" value="Unassembled WGS sequence"/>
</dbReference>
<accession>A0A834XIB1</accession>
<dbReference type="EMBL" id="JACMRX010000009">
    <property type="protein sequence ID" value="KAF7987195.1"/>
    <property type="molecule type" value="Genomic_DNA"/>
</dbReference>
<dbReference type="GO" id="GO:0004454">
    <property type="term" value="F:ketohexokinase activity"/>
    <property type="evidence" value="ECO:0007669"/>
    <property type="project" value="InterPro"/>
</dbReference>
<sequence>MFNNKYQPELNDNNNYYTTPYGLQQTYNQLSTITNTYIQSSDNKTTTTNSISSSHIEKFVEIYEKIVGGSSSPPPTAEILKPKILCVGLVCIDIVQTVKNFPEEDSDSRCSGNASNDCTVLSLLGSQCEFLGTLTGGHHLAFLQDDMEKYNINYSHCPRLKNPSCLIPTVILSLNSGTRTILHHNPNLPELSFDDFKKIKFDDYSWIYFEGRNISNVLTMIQYIEDYNKSCLTFENSDCSKITISVELEKPNSELLDLLAYADVVFLAKDFAQSRGCNNMSETLRSITRDVKSGDLRNIFFFLATIICAWGDRGTMTKTPDGIIQSPAFSPFKIVDSLGAGDTFIAAVIHYLNYIKSMSINNDMKNESKSKEIKVTTDVIDCQKITHNKDIESSEYSKTAFINQSVLQSAITFGCQIAGKKISHRGYDDLKSK</sequence>
<dbReference type="PANTHER" id="PTHR42774">
    <property type="entry name" value="PHOSPHOTRANSFERASE SYSTEM TRANSPORT PROTEIN"/>
    <property type="match status" value="1"/>
</dbReference>
<dbReference type="Pfam" id="PF00294">
    <property type="entry name" value="PfkB"/>
    <property type="match status" value="1"/>
</dbReference>
<dbReference type="GO" id="GO:0006000">
    <property type="term" value="P:fructose metabolic process"/>
    <property type="evidence" value="ECO:0007669"/>
    <property type="project" value="InterPro"/>
</dbReference>
<dbReference type="PANTHER" id="PTHR42774:SF3">
    <property type="entry name" value="KETOHEXOKINASE"/>
    <property type="match status" value="1"/>
</dbReference>
<evidence type="ECO:0000259" key="3">
    <source>
        <dbReference type="Pfam" id="PF00294"/>
    </source>
</evidence>
<dbReference type="InterPro" id="IPR034093">
    <property type="entry name" value="KHK"/>
</dbReference>
<keyword evidence="1" id="KW-0808">Transferase</keyword>
<protein>
    <recommendedName>
        <fullName evidence="3">Carbohydrate kinase PfkB domain-containing protein</fullName>
    </recommendedName>
</protein>
<evidence type="ECO:0000313" key="4">
    <source>
        <dbReference type="EMBL" id="KAF7987195.1"/>
    </source>
</evidence>
<name>A0A834XIB1_APHGI</name>
<reference evidence="4 5" key="1">
    <citation type="submission" date="2020-08" db="EMBL/GenBank/DDBJ databases">
        <title>Aphidius gifuensis genome sequencing and assembly.</title>
        <authorList>
            <person name="Du Z."/>
        </authorList>
    </citation>
    <scope>NUCLEOTIDE SEQUENCE [LARGE SCALE GENOMIC DNA]</scope>
    <source>
        <strain evidence="4">YNYX2018</strain>
        <tissue evidence="4">Adults</tissue>
    </source>
</reference>
<evidence type="ECO:0000256" key="2">
    <source>
        <dbReference type="ARBA" id="ARBA00022777"/>
    </source>
</evidence>
<evidence type="ECO:0000313" key="5">
    <source>
        <dbReference type="Proteomes" id="UP000639338"/>
    </source>
</evidence>
<gene>
    <name evidence="4" type="ORF">HCN44_010863</name>
</gene>
<proteinExistence type="predicted"/>
<keyword evidence="2" id="KW-0418">Kinase</keyword>
<evidence type="ECO:0000256" key="1">
    <source>
        <dbReference type="ARBA" id="ARBA00022679"/>
    </source>
</evidence>
<feature type="domain" description="Carbohydrate kinase PfkB" evidence="3">
    <location>
        <begin position="82"/>
        <end position="351"/>
    </location>
</feature>
<keyword evidence="5" id="KW-1185">Reference proteome</keyword>
<dbReference type="OrthoDB" id="204058at2759"/>
<dbReference type="SUPFAM" id="SSF53613">
    <property type="entry name" value="Ribokinase-like"/>
    <property type="match status" value="1"/>
</dbReference>
<comment type="caution">
    <text evidence="4">The sequence shown here is derived from an EMBL/GenBank/DDBJ whole genome shotgun (WGS) entry which is preliminary data.</text>
</comment>
<dbReference type="InterPro" id="IPR002173">
    <property type="entry name" value="Carboh/pur_kinase_PfkB_CS"/>
</dbReference>
<dbReference type="Gene3D" id="3.40.1190.20">
    <property type="match status" value="1"/>
</dbReference>
<dbReference type="PROSITE" id="PS00584">
    <property type="entry name" value="PFKB_KINASES_2"/>
    <property type="match status" value="1"/>
</dbReference>
<dbReference type="InterPro" id="IPR052562">
    <property type="entry name" value="Ketohexokinase-related"/>
</dbReference>
<dbReference type="InterPro" id="IPR011611">
    <property type="entry name" value="PfkB_dom"/>
</dbReference>
<dbReference type="AlphaFoldDB" id="A0A834XIB1"/>